<name>A0A399CV89_9BACT</name>
<dbReference type="RefSeq" id="WP_119351358.1">
    <property type="nucleotide sequence ID" value="NZ_JBFHKJ010000202.1"/>
</dbReference>
<proteinExistence type="predicted"/>
<dbReference type="AlphaFoldDB" id="A0A399CV89"/>
<keyword evidence="1" id="KW-0808">Transferase</keyword>
<comment type="caution">
    <text evidence="3">The sequence shown here is derived from an EMBL/GenBank/DDBJ whole genome shotgun (WGS) entry which is preliminary data.</text>
</comment>
<evidence type="ECO:0000313" key="4">
    <source>
        <dbReference type="Proteomes" id="UP000266441"/>
    </source>
</evidence>
<dbReference type="EMBL" id="QWET01000017">
    <property type="protein sequence ID" value="RIH63715.1"/>
    <property type="molecule type" value="Genomic_DNA"/>
</dbReference>
<organism evidence="3 4">
    <name type="scientific">Mariniphaga sediminis</name>
    <dbReference type="NCBI Taxonomy" id="1628158"/>
    <lineage>
        <taxon>Bacteria</taxon>
        <taxon>Pseudomonadati</taxon>
        <taxon>Bacteroidota</taxon>
        <taxon>Bacteroidia</taxon>
        <taxon>Marinilabiliales</taxon>
        <taxon>Prolixibacteraceae</taxon>
        <taxon>Mariniphaga</taxon>
    </lineage>
</organism>
<dbReference type="SUPFAM" id="SSF55874">
    <property type="entry name" value="ATPase domain of HSP90 chaperone/DNA topoisomerase II/histidine kinase"/>
    <property type="match status" value="1"/>
</dbReference>
<keyword evidence="1" id="KW-0723">Serine/threonine-protein kinase</keyword>
<dbReference type="Gene3D" id="3.30.565.10">
    <property type="entry name" value="Histidine kinase-like ATPase, C-terminal domain"/>
    <property type="match status" value="1"/>
</dbReference>
<keyword evidence="1" id="KW-0418">Kinase</keyword>
<gene>
    <name evidence="3" type="ORF">D1164_18350</name>
</gene>
<dbReference type="PANTHER" id="PTHR35526">
    <property type="entry name" value="ANTI-SIGMA-F FACTOR RSBW-RELATED"/>
    <property type="match status" value="1"/>
</dbReference>
<evidence type="ECO:0000256" key="1">
    <source>
        <dbReference type="ARBA" id="ARBA00022527"/>
    </source>
</evidence>
<protein>
    <submittedName>
        <fullName evidence="3">ATP-binding protein</fullName>
    </submittedName>
</protein>
<reference evidence="3 4" key="1">
    <citation type="journal article" date="2015" name="Int. J. Syst. Evol. Microbiol.">
        <title>Mariniphaga sediminis sp. nov., isolated from coastal sediment.</title>
        <authorList>
            <person name="Wang F.Q."/>
            <person name="Shen Q.Y."/>
            <person name="Chen G.J."/>
            <person name="Du Z.J."/>
        </authorList>
    </citation>
    <scope>NUCLEOTIDE SEQUENCE [LARGE SCALE GENOMIC DNA]</scope>
    <source>
        <strain evidence="3 4">SY21</strain>
    </source>
</reference>
<evidence type="ECO:0000313" key="3">
    <source>
        <dbReference type="EMBL" id="RIH63715.1"/>
    </source>
</evidence>
<dbReference type="InterPro" id="IPR036890">
    <property type="entry name" value="HATPase_C_sf"/>
</dbReference>
<dbReference type="GO" id="GO:0005524">
    <property type="term" value="F:ATP binding"/>
    <property type="evidence" value="ECO:0007669"/>
    <property type="project" value="UniProtKB-KW"/>
</dbReference>
<dbReference type="InterPro" id="IPR003594">
    <property type="entry name" value="HATPase_dom"/>
</dbReference>
<dbReference type="Pfam" id="PF13581">
    <property type="entry name" value="HATPase_c_2"/>
    <property type="match status" value="1"/>
</dbReference>
<dbReference type="CDD" id="cd16936">
    <property type="entry name" value="HATPase_RsbW-like"/>
    <property type="match status" value="1"/>
</dbReference>
<evidence type="ECO:0000259" key="2">
    <source>
        <dbReference type="Pfam" id="PF13581"/>
    </source>
</evidence>
<keyword evidence="3" id="KW-0547">Nucleotide-binding</keyword>
<dbReference type="InterPro" id="IPR050267">
    <property type="entry name" value="Anti-sigma-factor_SerPK"/>
</dbReference>
<feature type="domain" description="Histidine kinase/HSP90-like ATPase" evidence="2">
    <location>
        <begin position="11"/>
        <end position="129"/>
    </location>
</feature>
<dbReference type="Proteomes" id="UP000266441">
    <property type="component" value="Unassembled WGS sequence"/>
</dbReference>
<keyword evidence="4" id="KW-1185">Reference proteome</keyword>
<keyword evidence="3" id="KW-0067">ATP-binding</keyword>
<dbReference type="GO" id="GO:0004674">
    <property type="term" value="F:protein serine/threonine kinase activity"/>
    <property type="evidence" value="ECO:0007669"/>
    <property type="project" value="UniProtKB-KW"/>
</dbReference>
<dbReference type="OrthoDB" id="1467655at2"/>
<dbReference type="PANTHER" id="PTHR35526:SF3">
    <property type="entry name" value="ANTI-SIGMA-F FACTOR RSBW"/>
    <property type="match status" value="1"/>
</dbReference>
<sequence>MNKNPEILAIKSDKQELKKVEQFLSRIFDENELPQKCFNKVLLCISEAVINSIEHGNKNDSRKKVDIEINCMKGNISIAVHDEGEGFDYTQVDDPTLRNNIKKEAGRGIHIIKSLCNHVEFRNEGKSVNINIDLQ</sequence>
<accession>A0A399CV89</accession>